<evidence type="ECO:0000256" key="2">
    <source>
        <dbReference type="ARBA" id="ARBA00022448"/>
    </source>
</evidence>
<dbReference type="InterPro" id="IPR006127">
    <property type="entry name" value="ZnuA-like"/>
</dbReference>
<protein>
    <submittedName>
        <fullName evidence="4">ABC transporter substrate-binding protein</fullName>
    </submittedName>
</protein>
<dbReference type="PANTHER" id="PTHR42953:SF3">
    <property type="entry name" value="HIGH-AFFINITY ZINC UPTAKE SYSTEM PROTEIN ZNUA"/>
    <property type="match status" value="1"/>
</dbReference>
<name>W0JQS0_9EURY</name>
<proteinExistence type="inferred from homology"/>
<dbReference type="PROSITE" id="PS51257">
    <property type="entry name" value="PROKAR_LIPOPROTEIN"/>
    <property type="match status" value="1"/>
</dbReference>
<dbReference type="InterPro" id="IPR050492">
    <property type="entry name" value="Bact_metal-bind_prot9"/>
</dbReference>
<dbReference type="Proteomes" id="UP000019024">
    <property type="component" value="Chromosome"/>
</dbReference>
<accession>W0JQS0</accession>
<dbReference type="Gene3D" id="3.40.50.1980">
    <property type="entry name" value="Nitrogenase molybdenum iron protein domain"/>
    <property type="match status" value="2"/>
</dbReference>
<reference evidence="4 5" key="1">
    <citation type="submission" date="2014-01" db="EMBL/GenBank/DDBJ databases">
        <authorList>
            <consortium name="DOE Joint Genome Institute"/>
            <person name="Anderson I."/>
            <person name="Huntemann M."/>
            <person name="Han J."/>
            <person name="Chen A."/>
            <person name="Kyrpides N."/>
            <person name="Mavromatis K."/>
            <person name="Markowitz V."/>
            <person name="Palaniappan K."/>
            <person name="Ivanova N."/>
            <person name="Schaumberg A."/>
            <person name="Pati A."/>
            <person name="Liolios K."/>
            <person name="Nordberg H.P."/>
            <person name="Cantor M.N."/>
            <person name="Hua S.X."/>
            <person name="Woyke T."/>
        </authorList>
    </citation>
    <scope>NUCLEOTIDE SEQUENCE [LARGE SCALE GENOMIC DNA]</scope>
    <source>
        <strain evidence="4 5">XH-48</strain>
    </source>
</reference>
<comment type="similarity">
    <text evidence="1">Belongs to the bacterial solute-binding protein 9 family.</text>
</comment>
<evidence type="ECO:0000256" key="1">
    <source>
        <dbReference type="ARBA" id="ARBA00011028"/>
    </source>
</evidence>
<dbReference type="HOGENOM" id="CLU_016838_1_0_2"/>
<dbReference type="GO" id="GO:0030001">
    <property type="term" value="P:metal ion transport"/>
    <property type="evidence" value="ECO:0007669"/>
    <property type="project" value="InterPro"/>
</dbReference>
<keyword evidence="3" id="KW-0732">Signal</keyword>
<dbReference type="KEGG" id="hlr:HALLA_11020"/>
<dbReference type="PANTHER" id="PTHR42953">
    <property type="entry name" value="HIGH-AFFINITY ZINC UPTAKE SYSTEM PROTEIN ZNUA-RELATED"/>
    <property type="match status" value="1"/>
</dbReference>
<dbReference type="GO" id="GO:0046872">
    <property type="term" value="F:metal ion binding"/>
    <property type="evidence" value="ECO:0007669"/>
    <property type="project" value="InterPro"/>
</dbReference>
<gene>
    <name evidence="4" type="ORF">HALLA_11020</name>
</gene>
<evidence type="ECO:0000256" key="3">
    <source>
        <dbReference type="ARBA" id="ARBA00022729"/>
    </source>
</evidence>
<dbReference type="GeneID" id="25144992"/>
<dbReference type="eggNOG" id="arCOG01005">
    <property type="taxonomic scope" value="Archaea"/>
</dbReference>
<dbReference type="SUPFAM" id="SSF53807">
    <property type="entry name" value="Helical backbone' metal receptor"/>
    <property type="match status" value="1"/>
</dbReference>
<dbReference type="InterPro" id="IPR006311">
    <property type="entry name" value="TAT_signal"/>
</dbReference>
<dbReference type="Pfam" id="PF01297">
    <property type="entry name" value="ZnuA"/>
    <property type="match status" value="1"/>
</dbReference>
<evidence type="ECO:0000313" key="4">
    <source>
        <dbReference type="EMBL" id="AHF99312.1"/>
    </source>
</evidence>
<keyword evidence="2" id="KW-0813">Transport</keyword>
<dbReference type="PATRIC" id="fig|797299.3.peg.1239"/>
<sequence length="460" mass="50799">MNLSRRSVLQMGVGTATLAAGAGCLSEPEQGSSEGGYAAFFPLWDWTQQVAGDEMDIENAIETGQMGHGWEPPSDLQRDIADSRVFVYLDTEQFAWAQEYAREFEQDYDRITVIDCMDGLENHLLGTDTGTDIDSEPADHDFDPEKVDITNATLYEYRTGAEVGSWHNGHWHGGVPDVPLDDEVAITAVLEDGEGRVLPLGSDAQFQLEAAFANGEDDALEIESRGDHVVFGGTDTTRVDVAFELVADGDVVWETSEEPTTVSVVEELEETDAPENADPHVWIDPVIAQDIVETIAEGLAEADPDNAETYEENAASYIEDLRAVDERFHELTETADRTVAVFAGHDSYQYIERRYGFELHTPTGISPDDVQSSEDISEMIDLVEEHDIDTILYDPFETQDPGEDVPDMVDVLLEETDATESEPLTPLEGNTEEWDDAGYGWVEQMESVNVPSLERALGSE</sequence>
<dbReference type="EMBL" id="CP007055">
    <property type="protein sequence ID" value="AHF99312.1"/>
    <property type="molecule type" value="Genomic_DNA"/>
</dbReference>
<dbReference type="RefSeq" id="WP_049952517.1">
    <property type="nucleotide sequence ID" value="NZ_CP007055.1"/>
</dbReference>
<organism evidence="4 5">
    <name type="scientific">Halostagnicola larsenii XH-48</name>
    <dbReference type="NCBI Taxonomy" id="797299"/>
    <lineage>
        <taxon>Archaea</taxon>
        <taxon>Methanobacteriati</taxon>
        <taxon>Methanobacteriota</taxon>
        <taxon>Stenosarchaea group</taxon>
        <taxon>Halobacteria</taxon>
        <taxon>Halobacteriales</taxon>
        <taxon>Natrialbaceae</taxon>
        <taxon>Halostagnicola</taxon>
    </lineage>
</organism>
<dbReference type="OrthoDB" id="50488at2157"/>
<evidence type="ECO:0000313" key="5">
    <source>
        <dbReference type="Proteomes" id="UP000019024"/>
    </source>
</evidence>
<dbReference type="STRING" id="797299.HALLA_11020"/>
<keyword evidence="5" id="KW-1185">Reference proteome</keyword>
<dbReference type="PROSITE" id="PS51318">
    <property type="entry name" value="TAT"/>
    <property type="match status" value="1"/>
</dbReference>
<dbReference type="AlphaFoldDB" id="W0JQS0"/>